<evidence type="ECO:0000313" key="2">
    <source>
        <dbReference type="EMBL" id="BCS82885.1"/>
    </source>
</evidence>
<evidence type="ECO:0000256" key="1">
    <source>
        <dbReference type="SAM" id="Phobius"/>
    </source>
</evidence>
<dbReference type="EMBL" id="AP024483">
    <property type="protein sequence ID" value="BCS82885.1"/>
    <property type="molecule type" value="Genomic_DNA"/>
</dbReference>
<keyword evidence="3" id="KW-1185">Reference proteome</keyword>
<keyword evidence="1" id="KW-0472">Membrane</keyword>
<dbReference type="Proteomes" id="UP001321479">
    <property type="component" value="Segment"/>
</dbReference>
<feature type="transmembrane region" description="Helical" evidence="1">
    <location>
        <begin position="180"/>
        <end position="202"/>
    </location>
</feature>
<reference evidence="2 3" key="1">
    <citation type="submission" date="2021-02" db="EMBL/GenBank/DDBJ databases">
        <title>Cotonvirus japonicus, which uses Golgi apparatus of host cells for its virion factory, phylogenetically links tailed tupanvirus and icosahedral mimivirus.</title>
        <authorList>
            <person name="Takahashi H."/>
            <person name="Fukaya S."/>
            <person name="Song C."/>
            <person name="Murata K."/>
            <person name="Takemura M."/>
        </authorList>
    </citation>
    <scope>NUCLEOTIDE SEQUENCE [LARGE SCALE GENOMIC DNA]</scope>
</reference>
<dbReference type="GeneID" id="80558090"/>
<evidence type="ECO:0000313" key="3">
    <source>
        <dbReference type="Proteomes" id="UP001321479"/>
    </source>
</evidence>
<dbReference type="RefSeq" id="YP_010841493.1">
    <property type="nucleotide sequence ID" value="NC_079139.1"/>
</dbReference>
<keyword evidence="1" id="KW-0812">Transmembrane</keyword>
<keyword evidence="1" id="KW-1133">Transmembrane helix</keyword>
<name>A0ABM7NRU5_9VIRU</name>
<accession>A0ABM7NRU5</accession>
<organism evidence="2 3">
    <name type="scientific">Cotonvirus japonicus</name>
    <dbReference type="NCBI Taxonomy" id="2811091"/>
    <lineage>
        <taxon>Viruses</taxon>
        <taxon>Varidnaviria</taxon>
        <taxon>Bamfordvirae</taxon>
        <taxon>Nucleocytoviricota</taxon>
        <taxon>Megaviricetes</taxon>
        <taxon>Imitervirales</taxon>
        <taxon>Mimiviridae</taxon>
        <taxon>Megamimivirinae</taxon>
        <taxon>Cotonvirus</taxon>
        <taxon>Cotonvirus japonicum</taxon>
    </lineage>
</organism>
<proteinExistence type="predicted"/>
<protein>
    <submittedName>
        <fullName evidence="2">Uncharacterized protein</fullName>
    </submittedName>
</protein>
<sequence>MSKLSPIYSSCAEQGSSCPLTTYRETIAYANPDTAGPIFYRNDEGTTANSNKFSCSNASFGNPTSSTTGYKCFSGVVPEDIRNADASFYDNGAPKGWTKCADENSTCNPNQNIPVDILFGTDSSYVYANAESVPCNTATFGDPKVGSSKACYWRDPTLTPVSPGTTPTTPTSKTPWWRHWGVYVGAALIILFIIIIVLIILFK</sequence>